<dbReference type="Gene3D" id="3.90.550.10">
    <property type="entry name" value="Spore Coat Polysaccharide Biosynthesis Protein SpsA, Chain A"/>
    <property type="match status" value="1"/>
</dbReference>
<proteinExistence type="predicted"/>
<keyword evidence="4" id="KW-1185">Reference proteome</keyword>
<dbReference type="Pfam" id="PF00535">
    <property type="entry name" value="Glycos_transf_2"/>
    <property type="match status" value="1"/>
</dbReference>
<dbReference type="PANTHER" id="PTHR22916">
    <property type="entry name" value="GLYCOSYLTRANSFERASE"/>
    <property type="match status" value="1"/>
</dbReference>
<feature type="domain" description="Glycosyltransferase 2-like" evidence="2">
    <location>
        <begin position="2"/>
        <end position="165"/>
    </location>
</feature>
<evidence type="ECO:0000259" key="2">
    <source>
        <dbReference type="Pfam" id="PF00535"/>
    </source>
</evidence>
<dbReference type="RefSeq" id="WP_258790509.1">
    <property type="nucleotide sequence ID" value="NZ_JANUGQ010000031.1"/>
</dbReference>
<reference evidence="3" key="1">
    <citation type="submission" date="2022-08" db="EMBL/GenBank/DDBJ databases">
        <authorList>
            <person name="Somphong A."/>
            <person name="Phongsopitanun W."/>
        </authorList>
    </citation>
    <scope>NUCLEOTIDE SEQUENCE</scope>
    <source>
        <strain evidence="3">LP05-1</strain>
    </source>
</reference>
<gene>
    <name evidence="3" type="ORF">NX801_26760</name>
</gene>
<evidence type="ECO:0000313" key="3">
    <source>
        <dbReference type="EMBL" id="MCS0639179.1"/>
    </source>
</evidence>
<comment type="caution">
    <text evidence="3">The sequence shown here is derived from an EMBL/GenBank/DDBJ whole genome shotgun (WGS) entry which is preliminary data.</text>
</comment>
<protein>
    <submittedName>
        <fullName evidence="3">Glycosyltransferase</fullName>
    </submittedName>
</protein>
<dbReference type="CDD" id="cd00761">
    <property type="entry name" value="Glyco_tranf_GTA_type"/>
    <property type="match status" value="1"/>
</dbReference>
<dbReference type="InterPro" id="IPR001173">
    <property type="entry name" value="Glyco_trans_2-like"/>
</dbReference>
<organism evidence="3 4">
    <name type="scientific">Streptomyces pyxinae</name>
    <dbReference type="NCBI Taxonomy" id="2970734"/>
    <lineage>
        <taxon>Bacteria</taxon>
        <taxon>Bacillati</taxon>
        <taxon>Actinomycetota</taxon>
        <taxon>Actinomycetes</taxon>
        <taxon>Kitasatosporales</taxon>
        <taxon>Streptomycetaceae</taxon>
        <taxon>Streptomyces</taxon>
    </lineage>
</organism>
<name>A0ABT2CP26_9ACTN</name>
<dbReference type="EMBL" id="JANUGQ010000031">
    <property type="protein sequence ID" value="MCS0639179.1"/>
    <property type="molecule type" value="Genomic_DNA"/>
</dbReference>
<dbReference type="InterPro" id="IPR029044">
    <property type="entry name" value="Nucleotide-diphossugar_trans"/>
</dbReference>
<evidence type="ECO:0000313" key="4">
    <source>
        <dbReference type="Proteomes" id="UP001431313"/>
    </source>
</evidence>
<feature type="region of interest" description="Disordered" evidence="1">
    <location>
        <begin position="460"/>
        <end position="496"/>
    </location>
</feature>
<dbReference type="SUPFAM" id="SSF53448">
    <property type="entry name" value="Nucleotide-diphospho-sugar transferases"/>
    <property type="match status" value="1"/>
</dbReference>
<accession>A0ABT2CP26</accession>
<dbReference type="PANTHER" id="PTHR22916:SF3">
    <property type="entry name" value="UDP-GLCNAC:BETAGAL BETA-1,3-N-ACETYLGLUCOSAMINYLTRANSFERASE-LIKE PROTEIN 1"/>
    <property type="match status" value="1"/>
</dbReference>
<evidence type="ECO:0000256" key="1">
    <source>
        <dbReference type="SAM" id="MobiDB-lite"/>
    </source>
</evidence>
<sequence length="567" mass="61778">MVIVHNDAGRLPRAVNSVRRGTHTAVEIVISDDHSTDDTPAVAAALAARDPRVRVLRLAENSGGCGAPRNRALATVRTPFVMFLDSDDELPPRAVEILLAAHAGSDVDFTMGAVERVRTDTGQVSRWMGHLFEQPRTVYGLAAEPRLLFEPLSTNKMYRTGFLDRHGLRFPEGLHYEDQLFSARAYTLARAFTLVTEVVYRWYIDPHARAGAATISNRRHLIGNVRDRVTVARMIDRFLADRAVPQEVREEKDYKFLAHDLRLYAGDLPYRETGWVAEFAAETVPYLDGLSDFAFGRLGRDERVVIGLLREGRYAEAQLAARGLGGGAGPRATVTDTRGRVYWGGTLPATAAGRRDLEVTEWDLPHCPFGAARFRHEAVRVARGPGSVVELTVRTWDPGLRLALAPHPARLHIAPGGRRTTVPLRLEPAGRGVFEGTARLDLAAVALPTLGFPGARHPVVELPGPRDDHRPGPAAGRRTGPVPPPGPGAGAGPVHTGPLLAPLDLAPFEMAGAGRHRVTVGPEGRGAGRLQLRWHPRGAAHRLLAPLLRLARRPGPARRLLRTLTGT</sequence>
<dbReference type="Proteomes" id="UP001431313">
    <property type="component" value="Unassembled WGS sequence"/>
</dbReference>